<sequence>MKTGPAAACALLLLLAGAASAATEAAGEIRDKPALQAAREAYWLCASMEVPSRLSSPAEIRQAANEAATRCEREQLALAGHFALQHPGSREVSRYMEQARRQLVEELTRRMGELESLYQQRGE</sequence>
<feature type="chain" id="PRO_5032454149" evidence="1">
    <location>
        <begin position="22"/>
        <end position="123"/>
    </location>
</feature>
<keyword evidence="1" id="KW-0732">Signal</keyword>
<organism evidence="2 3">
    <name type="scientific">Xylophilus rhododendri</name>
    <dbReference type="NCBI Taxonomy" id="2697032"/>
    <lineage>
        <taxon>Bacteria</taxon>
        <taxon>Pseudomonadati</taxon>
        <taxon>Pseudomonadota</taxon>
        <taxon>Betaproteobacteria</taxon>
        <taxon>Burkholderiales</taxon>
        <taxon>Xylophilus</taxon>
    </lineage>
</organism>
<reference evidence="2 3" key="1">
    <citation type="submission" date="2020-01" db="EMBL/GenBank/DDBJ databases">
        <title>Genome sequencing of strain KACC 21265.</title>
        <authorList>
            <person name="Heo J."/>
            <person name="Kim S.-J."/>
            <person name="Kim J.-S."/>
            <person name="Hong S.-B."/>
            <person name="Kwon S.-W."/>
        </authorList>
    </citation>
    <scope>NUCLEOTIDE SEQUENCE [LARGE SCALE GENOMIC DNA]</scope>
    <source>
        <strain evidence="2 3">KACC 21265</strain>
    </source>
</reference>
<evidence type="ECO:0000256" key="1">
    <source>
        <dbReference type="SAM" id="SignalP"/>
    </source>
</evidence>
<evidence type="ECO:0000313" key="2">
    <source>
        <dbReference type="EMBL" id="QHI98581.1"/>
    </source>
</evidence>
<gene>
    <name evidence="2" type="ORF">GT347_11590</name>
</gene>
<dbReference type="RefSeq" id="WP_160552098.1">
    <property type="nucleotide sequence ID" value="NZ_CP047650.1"/>
</dbReference>
<dbReference type="Proteomes" id="UP000464787">
    <property type="component" value="Chromosome"/>
</dbReference>
<dbReference type="KEGG" id="xyk:GT347_11590"/>
<feature type="signal peptide" evidence="1">
    <location>
        <begin position="1"/>
        <end position="21"/>
    </location>
</feature>
<evidence type="ECO:0000313" key="3">
    <source>
        <dbReference type="Proteomes" id="UP000464787"/>
    </source>
</evidence>
<protein>
    <submittedName>
        <fullName evidence="2">Uncharacterized protein</fullName>
    </submittedName>
</protein>
<keyword evidence="3" id="KW-1185">Reference proteome</keyword>
<proteinExistence type="predicted"/>
<accession>A0A857J6D9</accession>
<dbReference type="AlphaFoldDB" id="A0A857J6D9"/>
<dbReference type="EMBL" id="CP047650">
    <property type="protein sequence ID" value="QHI98581.1"/>
    <property type="molecule type" value="Genomic_DNA"/>
</dbReference>
<name>A0A857J6D9_9BURK</name>